<dbReference type="EMBL" id="BGZK01000783">
    <property type="protein sequence ID" value="GBP60256.1"/>
    <property type="molecule type" value="Genomic_DNA"/>
</dbReference>
<gene>
    <name evidence="1" type="ORF">EVAR_14018_1</name>
</gene>
<sequence>MSTEQTVFGFEIMIMISKPRDSLISNQHIVNPAFVIGSNEYDGVFERWSNYEIKSGYVGENFKSLKGQPFGEVAAKPASRLQMESGEAACQR</sequence>
<reference evidence="1 2" key="1">
    <citation type="journal article" date="2019" name="Commun. Biol.">
        <title>The bagworm genome reveals a unique fibroin gene that provides high tensile strength.</title>
        <authorList>
            <person name="Kono N."/>
            <person name="Nakamura H."/>
            <person name="Ohtoshi R."/>
            <person name="Tomita M."/>
            <person name="Numata K."/>
            <person name="Arakawa K."/>
        </authorList>
    </citation>
    <scope>NUCLEOTIDE SEQUENCE [LARGE SCALE GENOMIC DNA]</scope>
</reference>
<evidence type="ECO:0000313" key="1">
    <source>
        <dbReference type="EMBL" id="GBP60256.1"/>
    </source>
</evidence>
<comment type="caution">
    <text evidence="1">The sequence shown here is derived from an EMBL/GenBank/DDBJ whole genome shotgun (WGS) entry which is preliminary data.</text>
</comment>
<evidence type="ECO:0000313" key="2">
    <source>
        <dbReference type="Proteomes" id="UP000299102"/>
    </source>
</evidence>
<protein>
    <submittedName>
        <fullName evidence="1">Uncharacterized protein</fullName>
    </submittedName>
</protein>
<dbReference type="AlphaFoldDB" id="A0A4C1X909"/>
<organism evidence="1 2">
    <name type="scientific">Eumeta variegata</name>
    <name type="common">Bagworm moth</name>
    <name type="synonym">Eumeta japonica</name>
    <dbReference type="NCBI Taxonomy" id="151549"/>
    <lineage>
        <taxon>Eukaryota</taxon>
        <taxon>Metazoa</taxon>
        <taxon>Ecdysozoa</taxon>
        <taxon>Arthropoda</taxon>
        <taxon>Hexapoda</taxon>
        <taxon>Insecta</taxon>
        <taxon>Pterygota</taxon>
        <taxon>Neoptera</taxon>
        <taxon>Endopterygota</taxon>
        <taxon>Lepidoptera</taxon>
        <taxon>Glossata</taxon>
        <taxon>Ditrysia</taxon>
        <taxon>Tineoidea</taxon>
        <taxon>Psychidae</taxon>
        <taxon>Oiketicinae</taxon>
        <taxon>Eumeta</taxon>
    </lineage>
</organism>
<dbReference type="Proteomes" id="UP000299102">
    <property type="component" value="Unassembled WGS sequence"/>
</dbReference>
<accession>A0A4C1X909</accession>
<proteinExistence type="predicted"/>
<keyword evidence="2" id="KW-1185">Reference proteome</keyword>
<name>A0A4C1X909_EUMVA</name>